<evidence type="ECO:0008006" key="3">
    <source>
        <dbReference type="Google" id="ProtNLM"/>
    </source>
</evidence>
<protein>
    <recommendedName>
        <fullName evidence="3">Integrase catalytic domain-containing protein</fullName>
    </recommendedName>
</protein>
<reference evidence="1 2" key="1">
    <citation type="submission" date="2019-11" db="EMBL/GenBank/DDBJ databases">
        <title>Whole genome sequence of Oryza granulata.</title>
        <authorList>
            <person name="Li W."/>
        </authorList>
    </citation>
    <scope>NUCLEOTIDE SEQUENCE [LARGE SCALE GENOMIC DNA]</scope>
    <source>
        <strain evidence="2">cv. Menghai</strain>
        <tissue evidence="1">Leaf</tissue>
    </source>
</reference>
<sequence length="81" mass="8885">MQCNKSEHLHSAGLLQSLPVPNQVWADIAMDFIEGLSCIHKKLVILTVVDLAAVFFDNIVRLHGIPSSIVSDRDTVLGAYL</sequence>
<comment type="caution">
    <text evidence="1">The sequence shown here is derived from an EMBL/GenBank/DDBJ whole genome shotgun (WGS) entry which is preliminary data.</text>
</comment>
<gene>
    <name evidence="1" type="ORF">E2562_032317</name>
</gene>
<dbReference type="OrthoDB" id="784412at2759"/>
<organism evidence="1 2">
    <name type="scientific">Oryza meyeriana var. granulata</name>
    <dbReference type="NCBI Taxonomy" id="110450"/>
    <lineage>
        <taxon>Eukaryota</taxon>
        <taxon>Viridiplantae</taxon>
        <taxon>Streptophyta</taxon>
        <taxon>Embryophyta</taxon>
        <taxon>Tracheophyta</taxon>
        <taxon>Spermatophyta</taxon>
        <taxon>Magnoliopsida</taxon>
        <taxon>Liliopsida</taxon>
        <taxon>Poales</taxon>
        <taxon>Poaceae</taxon>
        <taxon>BOP clade</taxon>
        <taxon>Oryzoideae</taxon>
        <taxon>Oryzeae</taxon>
        <taxon>Oryzinae</taxon>
        <taxon>Oryza</taxon>
        <taxon>Oryza meyeriana</taxon>
    </lineage>
</organism>
<dbReference type="Proteomes" id="UP000479710">
    <property type="component" value="Unassembled WGS sequence"/>
</dbReference>
<dbReference type="AlphaFoldDB" id="A0A6G1ERU4"/>
<dbReference type="InterPro" id="IPR012337">
    <property type="entry name" value="RNaseH-like_sf"/>
</dbReference>
<evidence type="ECO:0000313" key="2">
    <source>
        <dbReference type="Proteomes" id="UP000479710"/>
    </source>
</evidence>
<dbReference type="PANTHER" id="PTHR35046">
    <property type="entry name" value="ZINC KNUCKLE (CCHC-TYPE) FAMILY PROTEIN"/>
    <property type="match status" value="1"/>
</dbReference>
<dbReference type="SUPFAM" id="SSF53098">
    <property type="entry name" value="Ribonuclease H-like"/>
    <property type="match status" value="1"/>
</dbReference>
<evidence type="ECO:0000313" key="1">
    <source>
        <dbReference type="EMBL" id="KAF0927378.1"/>
    </source>
</evidence>
<name>A0A6G1ERU4_9ORYZ</name>
<dbReference type="PANTHER" id="PTHR35046:SF26">
    <property type="entry name" value="RNA-DIRECTED DNA POLYMERASE"/>
    <property type="match status" value="1"/>
</dbReference>
<dbReference type="EMBL" id="SPHZ02000003">
    <property type="protein sequence ID" value="KAF0927378.1"/>
    <property type="molecule type" value="Genomic_DNA"/>
</dbReference>
<proteinExistence type="predicted"/>
<accession>A0A6G1ERU4</accession>
<keyword evidence="2" id="KW-1185">Reference proteome</keyword>